<evidence type="ECO:0000256" key="1">
    <source>
        <dbReference type="SAM" id="Phobius"/>
    </source>
</evidence>
<feature type="transmembrane region" description="Helical" evidence="1">
    <location>
        <begin position="6"/>
        <end position="25"/>
    </location>
</feature>
<dbReference type="KEGG" id="cser:CCO03_16940"/>
<reference evidence="2 3" key="1">
    <citation type="submission" date="2017-05" db="EMBL/GenBank/DDBJ databases">
        <authorList>
            <person name="Song R."/>
            <person name="Chenine A.L."/>
            <person name="Ruprecht R.M."/>
        </authorList>
    </citation>
    <scope>NUCLEOTIDE SEQUENCE [LARGE SCALE GENOMIC DNA]</scope>
    <source>
        <strain evidence="2 3">DSM 26136</strain>
    </source>
</reference>
<dbReference type="Pfam" id="PF24027">
    <property type="entry name" value="DUF7338"/>
    <property type="match status" value="1"/>
</dbReference>
<keyword evidence="1" id="KW-0812">Transmembrane</keyword>
<keyword evidence="1" id="KW-1133">Transmembrane helix</keyword>
<name>A0A1Y0ESA7_9BURK</name>
<proteinExistence type="predicted"/>
<evidence type="ECO:0000313" key="3">
    <source>
        <dbReference type="Proteomes" id="UP000196138"/>
    </source>
</evidence>
<dbReference type="OrthoDB" id="8908219at2"/>
<dbReference type="AlphaFoldDB" id="A0A1Y0ESA7"/>
<evidence type="ECO:0000313" key="2">
    <source>
        <dbReference type="EMBL" id="ARU06132.1"/>
    </source>
</evidence>
<dbReference type="Proteomes" id="UP000196138">
    <property type="component" value="Chromosome"/>
</dbReference>
<protein>
    <submittedName>
        <fullName evidence="2">Uncharacterized protein</fullName>
    </submittedName>
</protein>
<dbReference type="InterPro" id="IPR055762">
    <property type="entry name" value="DUF7338"/>
</dbReference>
<dbReference type="RefSeq" id="WP_087282972.1">
    <property type="nucleotide sequence ID" value="NZ_CP021455.1"/>
</dbReference>
<keyword evidence="1" id="KW-0472">Membrane</keyword>
<accession>A0A1Y0ESA7</accession>
<dbReference type="EMBL" id="CP021455">
    <property type="protein sequence ID" value="ARU06132.1"/>
    <property type="molecule type" value="Genomic_DNA"/>
</dbReference>
<feature type="transmembrane region" description="Helical" evidence="1">
    <location>
        <begin position="63"/>
        <end position="80"/>
    </location>
</feature>
<keyword evidence="3" id="KW-1185">Reference proteome</keyword>
<organism evidence="2 3">
    <name type="scientific">Comamonas serinivorans</name>
    <dbReference type="NCBI Taxonomy" id="1082851"/>
    <lineage>
        <taxon>Bacteria</taxon>
        <taxon>Pseudomonadati</taxon>
        <taxon>Pseudomonadota</taxon>
        <taxon>Betaproteobacteria</taxon>
        <taxon>Burkholderiales</taxon>
        <taxon>Comamonadaceae</taxon>
        <taxon>Comamonas</taxon>
    </lineage>
</organism>
<sequence length="252" mass="27937">MTALFIFLVALHVAPTLFLLMLHLISDRSTAIADAIRALDIGALDKSCAVACMERARAAERKTYWVACLAPIVTFYALLFTPKSANKLPAWARKWDNNVSLNGDAYAVLRDGQWVTLRNGEKAQPGEVPVSYDDPAYTGDAYYAKGHHPTSFWARWMWVGWRNRASGLSLSLGPELTEPLRVVAGDVTASRDKPGFFLTCSGDEYQWRSYTKKGPVVLITNFGAKLDYQKWLPDGQGQVPYVAIGISFKGAR</sequence>
<gene>
    <name evidence="2" type="ORF">CCO03_16940</name>
</gene>